<comment type="caution">
    <text evidence="1">The sequence shown here is derived from an EMBL/GenBank/DDBJ whole genome shotgun (WGS) entry which is preliminary data.</text>
</comment>
<name>A0A8J7G2P3_9NEIS</name>
<dbReference type="AlphaFoldDB" id="A0A8J7G2P3"/>
<organism evidence="1 2">
    <name type="scientific">Chitinilyticum piscinae</name>
    <dbReference type="NCBI Taxonomy" id="2866724"/>
    <lineage>
        <taxon>Bacteria</taxon>
        <taxon>Pseudomonadati</taxon>
        <taxon>Pseudomonadota</taxon>
        <taxon>Betaproteobacteria</taxon>
        <taxon>Neisseriales</taxon>
        <taxon>Chitinibacteraceae</taxon>
        <taxon>Chitinilyticum</taxon>
    </lineage>
</organism>
<evidence type="ECO:0000313" key="2">
    <source>
        <dbReference type="Proteomes" id="UP000604481"/>
    </source>
</evidence>
<accession>A0A8J7G2P3</accession>
<protein>
    <submittedName>
        <fullName evidence="1">Uncharacterized protein</fullName>
    </submittedName>
</protein>
<evidence type="ECO:0000313" key="1">
    <source>
        <dbReference type="EMBL" id="MBE9610925.1"/>
    </source>
</evidence>
<dbReference type="RefSeq" id="WP_194117449.1">
    <property type="nucleotide sequence ID" value="NZ_JADFUA010000015.1"/>
</dbReference>
<reference evidence="1 2" key="1">
    <citation type="submission" date="2020-10" db="EMBL/GenBank/DDBJ databases">
        <title>The genome sequence of Chitinilyticum litopenaei 4Y14.</title>
        <authorList>
            <person name="Liu Y."/>
        </authorList>
    </citation>
    <scope>NUCLEOTIDE SEQUENCE [LARGE SCALE GENOMIC DNA]</scope>
    <source>
        <strain evidence="1 2">4Y14</strain>
    </source>
</reference>
<sequence length="61" mass="6745">MVFPIKTGGRRQKSGFQQAVEKAGFSGSTKHRAKPGANGLLKNQRLAVYFSYIFLIIDPAF</sequence>
<gene>
    <name evidence="1" type="ORF">INR99_16475</name>
</gene>
<keyword evidence="2" id="KW-1185">Reference proteome</keyword>
<dbReference type="EMBL" id="JADFUA010000015">
    <property type="protein sequence ID" value="MBE9610925.1"/>
    <property type="molecule type" value="Genomic_DNA"/>
</dbReference>
<dbReference type="Proteomes" id="UP000604481">
    <property type="component" value="Unassembled WGS sequence"/>
</dbReference>
<proteinExistence type="predicted"/>